<dbReference type="Gene3D" id="2.30.29.30">
    <property type="entry name" value="Pleckstrin-homology domain (PH domain)/Phosphotyrosine-binding domain (PTB)"/>
    <property type="match status" value="1"/>
</dbReference>
<dbReference type="FunFam" id="2.30.29.30:FF:000203">
    <property type="entry name" value="PH domain-containing protein"/>
    <property type="match status" value="1"/>
</dbReference>
<evidence type="ECO:0000256" key="1">
    <source>
        <dbReference type="SAM" id="MobiDB-lite"/>
    </source>
</evidence>
<organism evidence="3 4">
    <name type="scientific">Saxophila tyrrhenica</name>
    <dbReference type="NCBI Taxonomy" id="1690608"/>
    <lineage>
        <taxon>Eukaryota</taxon>
        <taxon>Fungi</taxon>
        <taxon>Dikarya</taxon>
        <taxon>Ascomycota</taxon>
        <taxon>Pezizomycotina</taxon>
        <taxon>Dothideomycetes</taxon>
        <taxon>Dothideomycetidae</taxon>
        <taxon>Mycosphaerellales</taxon>
        <taxon>Extremaceae</taxon>
        <taxon>Saxophila</taxon>
    </lineage>
</organism>
<comment type="caution">
    <text evidence="3">The sequence shown here is derived from an EMBL/GenBank/DDBJ whole genome shotgun (WGS) entry which is preliminary data.</text>
</comment>
<feature type="compositionally biased region" description="Low complexity" evidence="1">
    <location>
        <begin position="521"/>
        <end position="530"/>
    </location>
</feature>
<evidence type="ECO:0000259" key="2">
    <source>
        <dbReference type="PROSITE" id="PS50003"/>
    </source>
</evidence>
<feature type="compositionally biased region" description="Polar residues" evidence="1">
    <location>
        <begin position="1111"/>
        <end position="1120"/>
    </location>
</feature>
<name>A0AAV9PEZ8_9PEZI</name>
<feature type="domain" description="PH" evidence="2">
    <location>
        <begin position="121"/>
        <end position="239"/>
    </location>
</feature>
<feature type="region of interest" description="Disordered" evidence="1">
    <location>
        <begin position="480"/>
        <end position="857"/>
    </location>
</feature>
<dbReference type="InterPro" id="IPR001849">
    <property type="entry name" value="PH_domain"/>
</dbReference>
<keyword evidence="4" id="KW-1185">Reference proteome</keyword>
<dbReference type="SMART" id="SM00233">
    <property type="entry name" value="PH"/>
    <property type="match status" value="1"/>
</dbReference>
<dbReference type="RefSeq" id="XP_064661127.1">
    <property type="nucleotide sequence ID" value="XM_064801176.1"/>
</dbReference>
<dbReference type="InterPro" id="IPR058155">
    <property type="entry name" value="Skg3/CAF120-like_PH"/>
</dbReference>
<feature type="compositionally biased region" description="Basic and acidic residues" evidence="1">
    <location>
        <begin position="782"/>
        <end position="802"/>
    </location>
</feature>
<feature type="region of interest" description="Disordered" evidence="1">
    <location>
        <begin position="13"/>
        <end position="91"/>
    </location>
</feature>
<evidence type="ECO:0000313" key="3">
    <source>
        <dbReference type="EMBL" id="KAK5172283.1"/>
    </source>
</evidence>
<feature type="compositionally biased region" description="Polar residues" evidence="1">
    <location>
        <begin position="711"/>
        <end position="730"/>
    </location>
</feature>
<dbReference type="InterPro" id="IPR011993">
    <property type="entry name" value="PH-like_dom_sf"/>
</dbReference>
<feature type="compositionally biased region" description="Polar residues" evidence="1">
    <location>
        <begin position="1052"/>
        <end position="1066"/>
    </location>
</feature>
<accession>A0AAV9PEZ8</accession>
<feature type="region of interest" description="Disordered" evidence="1">
    <location>
        <begin position="1102"/>
        <end position="1162"/>
    </location>
</feature>
<feature type="compositionally biased region" description="Polar residues" evidence="1">
    <location>
        <begin position="833"/>
        <end position="843"/>
    </location>
</feature>
<feature type="region of interest" description="Disordered" evidence="1">
    <location>
        <begin position="886"/>
        <end position="1078"/>
    </location>
</feature>
<feature type="region of interest" description="Disordered" evidence="1">
    <location>
        <begin position="1310"/>
        <end position="1364"/>
    </location>
</feature>
<proteinExistence type="predicted"/>
<dbReference type="Pfam" id="PF25381">
    <property type="entry name" value="PH_26"/>
    <property type="match status" value="1"/>
</dbReference>
<gene>
    <name evidence="3" type="ORF">LTR77_003921</name>
</gene>
<dbReference type="GeneID" id="89925267"/>
<reference evidence="3 4" key="1">
    <citation type="submission" date="2023-08" db="EMBL/GenBank/DDBJ databases">
        <title>Black Yeasts Isolated from many extreme environments.</title>
        <authorList>
            <person name="Coleine C."/>
            <person name="Stajich J.E."/>
            <person name="Selbmann L."/>
        </authorList>
    </citation>
    <scope>NUCLEOTIDE SEQUENCE [LARGE SCALE GENOMIC DNA]</scope>
    <source>
        <strain evidence="3 4">CCFEE 5935</strain>
    </source>
</reference>
<feature type="compositionally biased region" description="Low complexity" evidence="1">
    <location>
        <begin position="492"/>
        <end position="505"/>
    </location>
</feature>
<dbReference type="PROSITE" id="PS50003">
    <property type="entry name" value="PH_DOMAIN"/>
    <property type="match status" value="1"/>
</dbReference>
<feature type="compositionally biased region" description="Basic and acidic residues" evidence="1">
    <location>
        <begin position="692"/>
        <end position="705"/>
    </location>
</feature>
<sequence>MADKHFPIVLSFMSTFGGPRSPTTADPEKTTTASTDNLAAGRRPADIDTATPQASAAKLDGAGQQSPGSPAGTPSRARGDSRPPRPMSMIQTYNPPQVEVAQDTPPELAPIFSFLNSHSNKLYLEGYFLKLHDLDARGRPSLERNWVECFAQLTGTVLSLWDATALDVAAADDSVIPTFINLSDASIKMIENLPMSGYQGGNLQNVLSISTAANNRYLLHFNNLASLTQWTAAIRLAMFEHSSLQEAYTGSLIAGKGRYLNNIKQIMFRTQFAHEDWARVRFGAGTPWRRCWCVINPPDEKEYSKAHKLSKKSSAYDRGEKRLPTGDIKFYDTRKVTKKTRPIATVTDAYAAYAIYPQSKPLIDQSTLVKLEGQVTMHMSPESTTEGFVFVMPEVHAAVTGFEMMLRWLFPVYDTFALYGRPTKLIADTLDQRGLMFAMPSNRRYGYLDNLDVSSLIHTKGSHAWSERKWRFEMKKMTASRVSQGIDGPPASRQTSRRNTTSRTSVTPMGVRFGDDENAHSTPGSRSQSPGGPPNGAPLPRTDSAPPSAYSSPHKRSMSEALGYKKYQTETPSRLSYEATRPAEDDLPPPPPAHGGMLAAPSYGPASASTSRTKLERIESGAEVPTMRTLDNQVVPNRAADPMLQPPAPVGAPPAFVHSPNARPGHRPTAAPELRRAHSNVDAATLYQMQEASRRDGTPDSRTPDEETWNGDVQQRQQYTVASQPYTNASLEVPADRSQGIVNRKQRDPRQRLSTIPGSPYVGDDSQTFESPVQMAAPALDGVHEVPPADERGETSSGEDGRPGPPVPLHSSRSIARKPVPKSLPIPPMPSEQAMSDPSSPESPVNDESWAGGLIDEEALERVLNQPDGRSATMTTVSSVPDYASTISNHSAKGPIQSFERPRAGKLKTVGDPGIPAVDPRSGGAGRLDTWEADQAAQSSEIPGVDFGPTYAYKPSSRPGTSGTMTPGDMAYKRRSRSADRLASMMSGALGASPRPSPSEGKRLSYFGSGERTTPSSGRMTPEFGAAGERSSMAWQAGASPGRLTPDFDTAGNRSSMVWQPSTSPGPGQLHRSRTSVTPEEWVHQRAAMAQQQPQYVAPQRKGLPNLFHGRSNSAQGQRNRLTKTPPPGRTLSGDWTQQARRTPTPDRPASRGPSAHLDMGGHNLSAREQMQVSRATGTPLLNLPAKQQHPEQPGMLAYVAARERDKAASREGRNSAAVQQAILERQQGRLRAEADAQAAREADAQQVYQVQVLAHQQRMMMMQAQWQQQQQQQGMQWNQGVVAQNGMVDPGMQQYAGNVTARPGVQQRNSWQAPGAYSPGPQQQWAGQGMGGQGQVYSPGQPTSPGSHGFYTPSQGFTPGGQQQVYQQPYGAAYFGQGGQGQQRRG</sequence>
<protein>
    <recommendedName>
        <fullName evidence="2">PH domain-containing protein</fullName>
    </recommendedName>
</protein>
<feature type="compositionally biased region" description="Polar residues" evidence="1">
    <location>
        <begin position="1337"/>
        <end position="1358"/>
    </location>
</feature>
<dbReference type="EMBL" id="JAVRRT010000005">
    <property type="protein sequence ID" value="KAK5172283.1"/>
    <property type="molecule type" value="Genomic_DNA"/>
</dbReference>
<dbReference type="SUPFAM" id="SSF50729">
    <property type="entry name" value="PH domain-like"/>
    <property type="match status" value="1"/>
</dbReference>
<evidence type="ECO:0000313" key="4">
    <source>
        <dbReference type="Proteomes" id="UP001337655"/>
    </source>
</evidence>
<dbReference type="Pfam" id="PF00169">
    <property type="entry name" value="PH"/>
    <property type="match status" value="1"/>
</dbReference>
<dbReference type="Proteomes" id="UP001337655">
    <property type="component" value="Unassembled WGS sequence"/>
</dbReference>